<keyword evidence="3" id="KW-1185">Reference proteome</keyword>
<accession>A0AAX1WQ45</accession>
<sequence length="226" mass="25287">MGRVNTTVSFTPCCTRPPPERAGLRRPGWLWAALVCLLALWIAAIPAAHAQQHGEIIELQLDPLPEGLYLSATLQLELPELVKDALYKGISVFFITEAEVVRQRWYWSDKVVAQASRFLRLSYQPLTRRWRVVQSSTPFAPSGLGVSLGQNFDTLQDALASMQRIARWKIADEGQVDEGVTYVMNFQFRLDTSQLPRPLQIGAVGRSGWNMVLARSVPLSVVEAAR</sequence>
<name>A0AAX1WQ45_9BURK</name>
<evidence type="ECO:0000256" key="1">
    <source>
        <dbReference type="SAM" id="Phobius"/>
    </source>
</evidence>
<comment type="caution">
    <text evidence="2">The sequence shown here is derived from an EMBL/GenBank/DDBJ whole genome shotgun (WGS) entry which is preliminary data.</text>
</comment>
<keyword evidence="1" id="KW-0812">Transmembrane</keyword>
<protein>
    <submittedName>
        <fullName evidence="2">Uncharacterized protein DUF4390</fullName>
    </submittedName>
</protein>
<proteinExistence type="predicted"/>
<dbReference type="AlphaFoldDB" id="A0AAX1WQ45"/>
<dbReference type="Pfam" id="PF14334">
    <property type="entry name" value="DUF4390"/>
    <property type="match status" value="1"/>
</dbReference>
<keyword evidence="1" id="KW-0472">Membrane</keyword>
<dbReference type="EMBL" id="RJVL01000009">
    <property type="protein sequence ID" value="ROR39325.1"/>
    <property type="molecule type" value="Genomic_DNA"/>
</dbReference>
<keyword evidence="1" id="KW-1133">Transmembrane helix</keyword>
<reference evidence="2 3" key="1">
    <citation type="submission" date="2018-11" db="EMBL/GenBank/DDBJ databases">
        <title>Genomic Encyclopedia of Type Strains, Phase IV (KMG-IV): sequencing the most valuable type-strain genomes for metagenomic binning, comparative biology and taxonomic classification.</title>
        <authorList>
            <person name="Goeker M."/>
        </authorList>
    </citation>
    <scope>NUCLEOTIDE SEQUENCE [LARGE SCALE GENOMIC DNA]</scope>
    <source>
        <strain evidence="2 3">DSM 15985</strain>
    </source>
</reference>
<feature type="transmembrane region" description="Helical" evidence="1">
    <location>
        <begin position="28"/>
        <end position="48"/>
    </location>
</feature>
<dbReference type="InterPro" id="IPR025500">
    <property type="entry name" value="DUF4390"/>
</dbReference>
<dbReference type="Proteomes" id="UP000271868">
    <property type="component" value="Unassembled WGS sequence"/>
</dbReference>
<gene>
    <name evidence="2" type="ORF">EDC60_3380</name>
</gene>
<organism evidence="2 3">
    <name type="scientific">Diaphorobacter nitroreducens</name>
    <dbReference type="NCBI Taxonomy" id="164759"/>
    <lineage>
        <taxon>Bacteria</taxon>
        <taxon>Pseudomonadati</taxon>
        <taxon>Pseudomonadota</taxon>
        <taxon>Betaproteobacteria</taxon>
        <taxon>Burkholderiales</taxon>
        <taxon>Comamonadaceae</taxon>
        <taxon>Diaphorobacter</taxon>
    </lineage>
</organism>
<evidence type="ECO:0000313" key="3">
    <source>
        <dbReference type="Proteomes" id="UP000271868"/>
    </source>
</evidence>
<evidence type="ECO:0000313" key="2">
    <source>
        <dbReference type="EMBL" id="ROR39325.1"/>
    </source>
</evidence>